<dbReference type="HOGENOM" id="CLU_1260258_0_0_10"/>
<proteinExistence type="predicted"/>
<sequence length="219" mass="25956">MPFDSRYWVFKRAYRAYAPVRQGKKLYKVFAEEFLCVYKRACEGKIKSYSGEYATANRLCNIIENHRATVERYFSGRFTYSDYLNMMSEYDLFQEQVVEAKQEDAPEENIKFQRNITLRKKVLIFESLFRVCNVDASNAQKARFIRDLLEVEPNTKEIANTNTYKVLKNNRKELLAKGEITARIKDYEYVAEQLEQLGLEKERTLILSEIKELRNSIDE</sequence>
<dbReference type="EMBL" id="HG934468">
    <property type="protein sequence ID" value="CDN32496.1"/>
    <property type="molecule type" value="Genomic_DNA"/>
</dbReference>
<gene>
    <name evidence="1" type="ORF">BN938_2426</name>
</gene>
<protein>
    <submittedName>
        <fullName evidence="1">Uncharacterized protein</fullName>
    </submittedName>
</protein>
<dbReference type="KEGG" id="rbc:BN938_2426"/>
<accession>A0A060RA39</accession>
<dbReference type="Proteomes" id="UP000027616">
    <property type="component" value="Chromosome I"/>
</dbReference>
<keyword evidence="2" id="KW-1185">Reference proteome</keyword>
<evidence type="ECO:0000313" key="2">
    <source>
        <dbReference type="Proteomes" id="UP000027616"/>
    </source>
</evidence>
<reference evidence="1 2" key="1">
    <citation type="journal article" date="2015" name="Genome Announc.">
        <title>Complete Genome Sequence of the Novel Leech Symbiont Mucinivorans hirudinis M3T.</title>
        <authorList>
            <person name="Nelson M.C."/>
            <person name="Bomar L."/>
            <person name="Graf J."/>
        </authorList>
    </citation>
    <scope>NUCLEOTIDE SEQUENCE [LARGE SCALE GENOMIC DNA]</scope>
    <source>
        <strain evidence="2">M3</strain>
    </source>
</reference>
<evidence type="ECO:0000313" key="1">
    <source>
        <dbReference type="EMBL" id="CDN32496.1"/>
    </source>
</evidence>
<name>A0A060RA39_9BACT</name>
<dbReference type="AlphaFoldDB" id="A0A060RA39"/>
<organism evidence="1 2">
    <name type="scientific">Mucinivorans hirudinis</name>
    <dbReference type="NCBI Taxonomy" id="1433126"/>
    <lineage>
        <taxon>Bacteria</taxon>
        <taxon>Pseudomonadati</taxon>
        <taxon>Bacteroidota</taxon>
        <taxon>Bacteroidia</taxon>
        <taxon>Bacteroidales</taxon>
        <taxon>Rikenellaceae</taxon>
        <taxon>Mucinivorans</taxon>
    </lineage>
</organism>
<dbReference type="STRING" id="1433126.BN938_2426"/>